<accession>A0A2R3QH70</accession>
<dbReference type="Gene3D" id="1.20.5.1930">
    <property type="match status" value="1"/>
</dbReference>
<dbReference type="Pfam" id="PF07730">
    <property type="entry name" value="HisKA_3"/>
    <property type="match status" value="1"/>
</dbReference>
<evidence type="ECO:0000256" key="3">
    <source>
        <dbReference type="ARBA" id="ARBA00023012"/>
    </source>
</evidence>
<dbReference type="EMBL" id="CP027667">
    <property type="protein sequence ID" value="AVO51113.1"/>
    <property type="molecule type" value="Genomic_DNA"/>
</dbReference>
<dbReference type="InterPro" id="IPR003594">
    <property type="entry name" value="HATPase_dom"/>
</dbReference>
<dbReference type="Pfam" id="PF05227">
    <property type="entry name" value="CHASE3"/>
    <property type="match status" value="1"/>
</dbReference>
<feature type="transmembrane region" description="Helical" evidence="5">
    <location>
        <begin position="182"/>
        <end position="202"/>
    </location>
</feature>
<evidence type="ECO:0000256" key="2">
    <source>
        <dbReference type="ARBA" id="ARBA00022777"/>
    </source>
</evidence>
<evidence type="ECO:0000313" key="7">
    <source>
        <dbReference type="EMBL" id="AVO51113.1"/>
    </source>
</evidence>
<dbReference type="InterPro" id="IPR005467">
    <property type="entry name" value="His_kinase_dom"/>
</dbReference>
<dbReference type="SMART" id="SM00387">
    <property type="entry name" value="HATPase_c"/>
    <property type="match status" value="1"/>
</dbReference>
<dbReference type="Proteomes" id="UP000237925">
    <property type="component" value="Chromosome"/>
</dbReference>
<dbReference type="OrthoDB" id="9782588at2"/>
<keyword evidence="3" id="KW-0902">Two-component regulatory system</keyword>
<keyword evidence="5" id="KW-0472">Membrane</keyword>
<dbReference type="InterPro" id="IPR036890">
    <property type="entry name" value="HATPase_C_sf"/>
</dbReference>
<keyword evidence="5" id="KW-1133">Transmembrane helix</keyword>
<dbReference type="CDD" id="cd19410">
    <property type="entry name" value="HK9-like_sensor"/>
    <property type="match status" value="1"/>
</dbReference>
<dbReference type="InterPro" id="IPR011712">
    <property type="entry name" value="Sig_transdc_His_kin_sub3_dim/P"/>
</dbReference>
<dbReference type="CDD" id="cd16917">
    <property type="entry name" value="HATPase_UhpB-NarQ-NarX-like"/>
    <property type="match status" value="1"/>
</dbReference>
<dbReference type="GO" id="GO:0046983">
    <property type="term" value="F:protein dimerization activity"/>
    <property type="evidence" value="ECO:0007669"/>
    <property type="project" value="InterPro"/>
</dbReference>
<dbReference type="KEGG" id="mela:C6568_12625"/>
<feature type="coiled-coil region" evidence="4">
    <location>
        <begin position="212"/>
        <end position="239"/>
    </location>
</feature>
<sequence>MSPPRLRLPSMRRLLALLALVTVGLLLAVNETGFRQSQDALETLGRSHATRAALDQMLQSMLNAETGQRGYLLTRDERYLRPYEQAVSSIHAHLETLRSAYDEDEAGDFEQLSQLIGRKLSEMELTVRLRRQNEDEAWRFVLSTDVGQQEMDAIRALAMRMIDASAGQAHRRTEAIQSSLTWSRAGIALAGVLGLVAFYLFLRGNRALQAAHQREQLVLERERDRLEQLVRERTASLSELAHHLQQVREEERAHLARELHDELGALLTAAKLDVARLKRRLAPDNAESAERLQHLSDALNSVIALKRRIIEDLRPSSLANLGLGTALEILTAEFAQRSGIEVQTRLEPVRLSESAQLTVYRLVQEALTNIHKHAGAHNVVVTLSSQGGQATLRVRDDGRGFDTSRMPADAHGLLGMRHRVETEGGRIVLTSLPGHGTTVEAVLPTTSTPAKA</sequence>
<reference evidence="7 8" key="1">
    <citation type="submission" date="2018-03" db="EMBL/GenBank/DDBJ databases">
        <title>Genome sequencing of Melaminivora sp.</title>
        <authorList>
            <person name="Kim S.-J."/>
            <person name="Heo J."/>
            <person name="Ahn J.-H."/>
            <person name="Kwon S.-W."/>
        </authorList>
    </citation>
    <scope>NUCLEOTIDE SEQUENCE [LARGE SCALE GENOMIC DNA]</scope>
    <source>
        <strain evidence="7 8">SC2-9</strain>
    </source>
</reference>
<dbReference type="PROSITE" id="PS50109">
    <property type="entry name" value="HIS_KIN"/>
    <property type="match status" value="1"/>
</dbReference>
<keyword evidence="8" id="KW-1185">Reference proteome</keyword>
<dbReference type="Gene3D" id="3.30.565.10">
    <property type="entry name" value="Histidine kinase-like ATPase, C-terminal domain"/>
    <property type="match status" value="1"/>
</dbReference>
<keyword evidence="2 7" id="KW-0418">Kinase</keyword>
<dbReference type="PANTHER" id="PTHR24421:SF59">
    <property type="entry name" value="OXYGEN SENSOR HISTIDINE KINASE NREB"/>
    <property type="match status" value="1"/>
</dbReference>
<organism evidence="7 8">
    <name type="scientific">Melaminivora suipulveris</name>
    <dbReference type="NCBI Taxonomy" id="2109913"/>
    <lineage>
        <taxon>Bacteria</taxon>
        <taxon>Pseudomonadati</taxon>
        <taxon>Pseudomonadota</taxon>
        <taxon>Betaproteobacteria</taxon>
        <taxon>Burkholderiales</taxon>
        <taxon>Comamonadaceae</taxon>
        <taxon>Melaminivora</taxon>
    </lineage>
</organism>
<evidence type="ECO:0000313" key="8">
    <source>
        <dbReference type="Proteomes" id="UP000237925"/>
    </source>
</evidence>
<feature type="domain" description="Histidine kinase" evidence="6">
    <location>
        <begin position="254"/>
        <end position="447"/>
    </location>
</feature>
<evidence type="ECO:0000259" key="6">
    <source>
        <dbReference type="PROSITE" id="PS50109"/>
    </source>
</evidence>
<dbReference type="InterPro" id="IPR007891">
    <property type="entry name" value="CHASE3"/>
</dbReference>
<evidence type="ECO:0000256" key="4">
    <source>
        <dbReference type="SAM" id="Coils"/>
    </source>
</evidence>
<evidence type="ECO:0000256" key="5">
    <source>
        <dbReference type="SAM" id="Phobius"/>
    </source>
</evidence>
<gene>
    <name evidence="7" type="ORF">C6568_12625</name>
</gene>
<keyword evidence="1" id="KW-0808">Transferase</keyword>
<dbReference type="SUPFAM" id="SSF55874">
    <property type="entry name" value="ATPase domain of HSP90 chaperone/DNA topoisomerase II/histidine kinase"/>
    <property type="match status" value="1"/>
</dbReference>
<dbReference type="Pfam" id="PF02518">
    <property type="entry name" value="HATPase_c"/>
    <property type="match status" value="1"/>
</dbReference>
<protein>
    <submittedName>
        <fullName evidence="7">Histidine kinase</fullName>
    </submittedName>
</protein>
<dbReference type="InterPro" id="IPR050482">
    <property type="entry name" value="Sensor_HK_TwoCompSys"/>
</dbReference>
<dbReference type="PANTHER" id="PTHR24421">
    <property type="entry name" value="NITRATE/NITRITE SENSOR PROTEIN NARX-RELATED"/>
    <property type="match status" value="1"/>
</dbReference>
<proteinExistence type="predicted"/>
<keyword evidence="4" id="KW-0175">Coiled coil</keyword>
<keyword evidence="5" id="KW-0812">Transmembrane</keyword>
<dbReference type="GO" id="GO:0016020">
    <property type="term" value="C:membrane"/>
    <property type="evidence" value="ECO:0007669"/>
    <property type="project" value="InterPro"/>
</dbReference>
<dbReference type="AlphaFoldDB" id="A0A2R3QH70"/>
<dbReference type="RefSeq" id="WP_106685500.1">
    <property type="nucleotide sequence ID" value="NZ_CP027667.1"/>
</dbReference>
<dbReference type="GO" id="GO:0000155">
    <property type="term" value="F:phosphorelay sensor kinase activity"/>
    <property type="evidence" value="ECO:0007669"/>
    <property type="project" value="InterPro"/>
</dbReference>
<evidence type="ECO:0000256" key="1">
    <source>
        <dbReference type="ARBA" id="ARBA00022679"/>
    </source>
</evidence>
<name>A0A2R3QH70_9BURK</name>